<dbReference type="Pfam" id="PF07690">
    <property type="entry name" value="MFS_1"/>
    <property type="match status" value="1"/>
</dbReference>
<keyword evidence="2" id="KW-0813">Transport</keyword>
<evidence type="ECO:0000256" key="1">
    <source>
        <dbReference type="ARBA" id="ARBA00004651"/>
    </source>
</evidence>
<sequence>MRIPGSWRLFTAMLAYGCAQGILRPMNAIYLAQHVGLTKLQVSVLVSVSLLTDMAVTLGTGIASDRVRHKRTLPILAAVLCMAGLLWYLHADSFLTALGAMVLATSPAGVIMGQLFAMARSHFTVEAPAIAEMAIVWLRAMMSCGFFLGLLLGAELFTAVSFAGVLWGNFVSYALILLLLAGYRERTSGYRPLPQSAIPFQWIGIFALLILLCGDAIRGLYFPLVVDALYHSPALVSHLWSVQAIFELLWMTVAGYAAARYGTVRVIRIAAALGFGVYAVYALHPALPWLVAMQPVHSFYVSVLYSVGMSYVQRMFLTRTGFGSSLYLFLSQTASLLGYLTPNLIPGYSPHIFFVPMGLVVVSSLLLGWVKEHEQTAKPTEA</sequence>
<feature type="transmembrane region" description="Helical" evidence="5">
    <location>
        <begin position="238"/>
        <end position="259"/>
    </location>
</feature>
<reference evidence="6" key="2">
    <citation type="submission" date="2020-09" db="EMBL/GenBank/DDBJ databases">
        <authorList>
            <person name="Sun Q."/>
            <person name="Ohkuma M."/>
        </authorList>
    </citation>
    <scope>NUCLEOTIDE SEQUENCE</scope>
    <source>
        <strain evidence="6">JCM 18487</strain>
    </source>
</reference>
<comment type="caution">
    <text evidence="6">The sequence shown here is derived from an EMBL/GenBank/DDBJ whole genome shotgun (WGS) entry which is preliminary data.</text>
</comment>
<dbReference type="InterPro" id="IPR011701">
    <property type="entry name" value="MFS"/>
</dbReference>
<evidence type="ECO:0000313" key="6">
    <source>
        <dbReference type="EMBL" id="GGJ00160.1"/>
    </source>
</evidence>
<dbReference type="GO" id="GO:0022857">
    <property type="term" value="F:transmembrane transporter activity"/>
    <property type="evidence" value="ECO:0007669"/>
    <property type="project" value="InterPro"/>
</dbReference>
<feature type="transmembrane region" description="Helical" evidence="5">
    <location>
        <begin position="352"/>
        <end position="370"/>
    </location>
</feature>
<feature type="transmembrane region" description="Helical" evidence="5">
    <location>
        <begin position="320"/>
        <end position="340"/>
    </location>
</feature>
<reference evidence="6" key="1">
    <citation type="journal article" date="2014" name="Int. J. Syst. Evol. Microbiol.">
        <title>Complete genome sequence of Corynebacterium casei LMG S-19264T (=DSM 44701T), isolated from a smear-ripened cheese.</title>
        <authorList>
            <consortium name="US DOE Joint Genome Institute (JGI-PGF)"/>
            <person name="Walter F."/>
            <person name="Albersmeier A."/>
            <person name="Kalinowski J."/>
            <person name="Ruckert C."/>
        </authorList>
    </citation>
    <scope>NUCLEOTIDE SEQUENCE</scope>
    <source>
        <strain evidence="6">JCM 18487</strain>
    </source>
</reference>
<dbReference type="EMBL" id="BMOY01000007">
    <property type="protein sequence ID" value="GGJ00160.1"/>
    <property type="molecule type" value="Genomic_DNA"/>
</dbReference>
<keyword evidence="3" id="KW-1003">Cell membrane</keyword>
<feature type="transmembrane region" description="Helical" evidence="5">
    <location>
        <begin position="129"/>
        <end position="153"/>
    </location>
</feature>
<feature type="transmembrane region" description="Helical" evidence="5">
    <location>
        <begin position="266"/>
        <end position="283"/>
    </location>
</feature>
<gene>
    <name evidence="6" type="ORF">GCM10010885_06760</name>
</gene>
<evidence type="ECO:0000256" key="3">
    <source>
        <dbReference type="ARBA" id="ARBA00022475"/>
    </source>
</evidence>
<feature type="transmembrane region" description="Helical" evidence="5">
    <location>
        <begin position="72"/>
        <end position="89"/>
    </location>
</feature>
<keyword evidence="7" id="KW-1185">Reference proteome</keyword>
<organism evidence="6 7">
    <name type="scientific">Alicyclobacillus cellulosilyticus</name>
    <dbReference type="NCBI Taxonomy" id="1003997"/>
    <lineage>
        <taxon>Bacteria</taxon>
        <taxon>Bacillati</taxon>
        <taxon>Bacillota</taxon>
        <taxon>Bacilli</taxon>
        <taxon>Bacillales</taxon>
        <taxon>Alicyclobacillaceae</taxon>
        <taxon>Alicyclobacillus</taxon>
    </lineage>
</organism>
<dbReference type="Gene3D" id="1.20.1250.20">
    <property type="entry name" value="MFS general substrate transporter like domains"/>
    <property type="match status" value="2"/>
</dbReference>
<comment type="subcellular location">
    <subcellularLocation>
        <location evidence="1">Cell membrane</location>
        <topology evidence="1">Multi-pass membrane protein</topology>
    </subcellularLocation>
</comment>
<accession>A0A917NGW8</accession>
<proteinExistence type="predicted"/>
<feature type="transmembrane region" description="Helical" evidence="5">
    <location>
        <begin position="202"/>
        <end position="226"/>
    </location>
</feature>
<feature type="transmembrane region" description="Helical" evidence="5">
    <location>
        <begin position="95"/>
        <end position="117"/>
    </location>
</feature>
<keyword evidence="5" id="KW-0472">Membrane</keyword>
<protein>
    <recommendedName>
        <fullName evidence="8">MFS transporter</fullName>
    </recommendedName>
</protein>
<feature type="transmembrane region" description="Helical" evidence="5">
    <location>
        <begin position="159"/>
        <end position="181"/>
    </location>
</feature>
<dbReference type="AlphaFoldDB" id="A0A917NGW8"/>
<evidence type="ECO:0000256" key="2">
    <source>
        <dbReference type="ARBA" id="ARBA00022448"/>
    </source>
</evidence>
<dbReference type="Proteomes" id="UP000637695">
    <property type="component" value="Unassembled WGS sequence"/>
</dbReference>
<dbReference type="InterPro" id="IPR036259">
    <property type="entry name" value="MFS_trans_sf"/>
</dbReference>
<dbReference type="PANTHER" id="PTHR23535:SF2">
    <property type="entry name" value="SUGAR EFFLUX TRANSPORTER A-RELATED"/>
    <property type="match status" value="1"/>
</dbReference>
<keyword evidence="5" id="KW-1133">Transmembrane helix</keyword>
<keyword evidence="4" id="KW-0762">Sugar transport</keyword>
<keyword evidence="5" id="KW-0812">Transmembrane</keyword>
<evidence type="ECO:0000313" key="7">
    <source>
        <dbReference type="Proteomes" id="UP000637695"/>
    </source>
</evidence>
<dbReference type="GO" id="GO:0005886">
    <property type="term" value="C:plasma membrane"/>
    <property type="evidence" value="ECO:0007669"/>
    <property type="project" value="UniProtKB-SubCell"/>
</dbReference>
<dbReference type="SUPFAM" id="SSF103473">
    <property type="entry name" value="MFS general substrate transporter"/>
    <property type="match status" value="1"/>
</dbReference>
<name>A0A917NGW8_9BACL</name>
<evidence type="ECO:0000256" key="4">
    <source>
        <dbReference type="ARBA" id="ARBA00022597"/>
    </source>
</evidence>
<evidence type="ECO:0008006" key="8">
    <source>
        <dbReference type="Google" id="ProtNLM"/>
    </source>
</evidence>
<feature type="transmembrane region" description="Helical" evidence="5">
    <location>
        <begin position="289"/>
        <end position="308"/>
    </location>
</feature>
<dbReference type="PANTHER" id="PTHR23535">
    <property type="entry name" value="SUGAR EFFLUX TRANSPORTER A-RELATED"/>
    <property type="match status" value="1"/>
</dbReference>
<evidence type="ECO:0000256" key="5">
    <source>
        <dbReference type="SAM" id="Phobius"/>
    </source>
</evidence>